<feature type="transmembrane region" description="Helical" evidence="5">
    <location>
        <begin position="120"/>
        <end position="142"/>
    </location>
</feature>
<dbReference type="EMBL" id="MU006795">
    <property type="protein sequence ID" value="KAF2637022.1"/>
    <property type="molecule type" value="Genomic_DNA"/>
</dbReference>
<proteinExistence type="predicted"/>
<dbReference type="AlphaFoldDB" id="A0A6A6RP59"/>
<accession>A0A6A6RP59</accession>
<sequence length="287" mass="32214">MSTPKKFIQYHYDPSKPAAITLTVLFALTTLLHIYQSILLRKRLAWFMLPFILGSTLETLGYAARISSSNNPTAQTPYILQTLFILLAPALMAASIYMILGRIIKLTRGAAFALIRRNWLTGIFVLGDILSIVTQAVGGIMLTSSKGTLQEQKDRKIKGKNIILGGLFIQIVFFAFFILVCVLFQVRGKQHFKKLNPNLAWRKHMYALYAVSLLIFARSIVRVVEFAQGIDGYVYSHEVFLYVFDGALMFIAMACMNAVHPAEITELLRDGVRLEGSEMGRLDRVGV</sequence>
<keyword evidence="4 5" id="KW-0472">Membrane</keyword>
<comment type="subcellular location">
    <subcellularLocation>
        <location evidence="1">Membrane</location>
        <topology evidence="1">Multi-pass membrane protein</topology>
    </subcellularLocation>
</comment>
<dbReference type="GO" id="GO:0016020">
    <property type="term" value="C:membrane"/>
    <property type="evidence" value="ECO:0007669"/>
    <property type="project" value="UniProtKB-SubCell"/>
</dbReference>
<feature type="transmembrane region" description="Helical" evidence="5">
    <location>
        <begin position="18"/>
        <end position="35"/>
    </location>
</feature>
<feature type="transmembrane region" description="Helical" evidence="5">
    <location>
        <begin position="162"/>
        <end position="186"/>
    </location>
</feature>
<evidence type="ECO:0000256" key="4">
    <source>
        <dbReference type="ARBA" id="ARBA00023136"/>
    </source>
</evidence>
<keyword evidence="2 5" id="KW-0812">Transmembrane</keyword>
<feature type="transmembrane region" description="Helical" evidence="5">
    <location>
        <begin position="78"/>
        <end position="100"/>
    </location>
</feature>
<evidence type="ECO:0000313" key="7">
    <source>
        <dbReference type="Proteomes" id="UP000799753"/>
    </source>
</evidence>
<dbReference type="PANTHER" id="PTHR31465">
    <property type="entry name" value="PROTEIN RTA1-RELATED"/>
    <property type="match status" value="1"/>
</dbReference>
<evidence type="ECO:0000256" key="2">
    <source>
        <dbReference type="ARBA" id="ARBA00022692"/>
    </source>
</evidence>
<evidence type="ECO:0000256" key="1">
    <source>
        <dbReference type="ARBA" id="ARBA00004141"/>
    </source>
</evidence>
<keyword evidence="7" id="KW-1185">Reference proteome</keyword>
<dbReference type="Proteomes" id="UP000799753">
    <property type="component" value="Unassembled WGS sequence"/>
</dbReference>
<evidence type="ECO:0000313" key="6">
    <source>
        <dbReference type="EMBL" id="KAF2637022.1"/>
    </source>
</evidence>
<name>A0A6A6RP59_9PLEO</name>
<protein>
    <submittedName>
        <fullName evidence="6">RTA1 like protein</fullName>
    </submittedName>
</protein>
<feature type="transmembrane region" description="Helical" evidence="5">
    <location>
        <begin position="206"/>
        <end position="227"/>
    </location>
</feature>
<dbReference type="PANTHER" id="PTHR31465:SF1">
    <property type="entry name" value="PROTEIN RTA1-RELATED"/>
    <property type="match status" value="1"/>
</dbReference>
<reference evidence="6" key="1">
    <citation type="journal article" date="2020" name="Stud. Mycol.">
        <title>101 Dothideomycetes genomes: a test case for predicting lifestyles and emergence of pathogens.</title>
        <authorList>
            <person name="Haridas S."/>
            <person name="Albert R."/>
            <person name="Binder M."/>
            <person name="Bloem J."/>
            <person name="Labutti K."/>
            <person name="Salamov A."/>
            <person name="Andreopoulos B."/>
            <person name="Baker S."/>
            <person name="Barry K."/>
            <person name="Bills G."/>
            <person name="Bluhm B."/>
            <person name="Cannon C."/>
            <person name="Castanera R."/>
            <person name="Culley D."/>
            <person name="Daum C."/>
            <person name="Ezra D."/>
            <person name="Gonzalez J."/>
            <person name="Henrissat B."/>
            <person name="Kuo A."/>
            <person name="Liang C."/>
            <person name="Lipzen A."/>
            <person name="Lutzoni F."/>
            <person name="Magnuson J."/>
            <person name="Mondo S."/>
            <person name="Nolan M."/>
            <person name="Ohm R."/>
            <person name="Pangilinan J."/>
            <person name="Park H.-J."/>
            <person name="Ramirez L."/>
            <person name="Alfaro M."/>
            <person name="Sun H."/>
            <person name="Tritt A."/>
            <person name="Yoshinaga Y."/>
            <person name="Zwiers L.-H."/>
            <person name="Turgeon B."/>
            <person name="Goodwin S."/>
            <person name="Spatafora J."/>
            <person name="Crous P."/>
            <person name="Grigoriev I."/>
        </authorList>
    </citation>
    <scope>NUCLEOTIDE SEQUENCE</scope>
    <source>
        <strain evidence="6">CBS 473.64</strain>
    </source>
</reference>
<organism evidence="6 7">
    <name type="scientific">Massarina eburnea CBS 473.64</name>
    <dbReference type="NCBI Taxonomy" id="1395130"/>
    <lineage>
        <taxon>Eukaryota</taxon>
        <taxon>Fungi</taxon>
        <taxon>Dikarya</taxon>
        <taxon>Ascomycota</taxon>
        <taxon>Pezizomycotina</taxon>
        <taxon>Dothideomycetes</taxon>
        <taxon>Pleosporomycetidae</taxon>
        <taxon>Pleosporales</taxon>
        <taxon>Massarineae</taxon>
        <taxon>Massarinaceae</taxon>
        <taxon>Massarina</taxon>
    </lineage>
</organism>
<keyword evidence="3 5" id="KW-1133">Transmembrane helix</keyword>
<feature type="transmembrane region" description="Helical" evidence="5">
    <location>
        <begin position="239"/>
        <end position="259"/>
    </location>
</feature>
<evidence type="ECO:0000256" key="5">
    <source>
        <dbReference type="SAM" id="Phobius"/>
    </source>
</evidence>
<evidence type="ECO:0000256" key="3">
    <source>
        <dbReference type="ARBA" id="ARBA00022989"/>
    </source>
</evidence>
<dbReference type="Pfam" id="PF04479">
    <property type="entry name" value="RTA1"/>
    <property type="match status" value="1"/>
</dbReference>
<dbReference type="OrthoDB" id="3358017at2759"/>
<gene>
    <name evidence="6" type="ORF">P280DRAFT_472538</name>
</gene>
<dbReference type="InterPro" id="IPR007568">
    <property type="entry name" value="RTA1"/>
</dbReference>
<feature type="transmembrane region" description="Helical" evidence="5">
    <location>
        <begin position="47"/>
        <end position="66"/>
    </location>
</feature>